<dbReference type="EMBL" id="GL945017">
    <property type="protein sequence ID" value="EGN55851.1"/>
    <property type="molecule type" value="Genomic_DNA"/>
</dbReference>
<organism evidence="1 2">
    <name type="scientific">Hallella multisaccharivorax DSM 17128</name>
    <dbReference type="NCBI Taxonomy" id="688246"/>
    <lineage>
        <taxon>Bacteria</taxon>
        <taxon>Pseudomonadati</taxon>
        <taxon>Bacteroidota</taxon>
        <taxon>Bacteroidia</taxon>
        <taxon>Bacteroidales</taxon>
        <taxon>Prevotellaceae</taxon>
        <taxon>Hallella</taxon>
    </lineage>
</organism>
<dbReference type="AlphaFoldDB" id="F8NAQ1"/>
<proteinExistence type="predicted"/>
<evidence type="ECO:0000313" key="2">
    <source>
        <dbReference type="Proteomes" id="UP000002772"/>
    </source>
</evidence>
<protein>
    <submittedName>
        <fullName evidence="1">Uncharacterized protein</fullName>
    </submittedName>
</protein>
<evidence type="ECO:0000313" key="1">
    <source>
        <dbReference type="EMBL" id="EGN55851.1"/>
    </source>
</evidence>
<reference evidence="2" key="1">
    <citation type="journal article" date="2011" name="Stand. Genomic Sci.">
        <title>Non-contiguous finished genome sequence of the opportunistic oral pathogen Prevotella multisaccharivorax type strain (PPPA20).</title>
        <authorList>
            <person name="Pati A."/>
            <person name="Gronow S."/>
            <person name="Lu M."/>
            <person name="Lapidus A."/>
            <person name="Nolan M."/>
            <person name="Lucas S."/>
            <person name="Hammon N."/>
            <person name="Deshpande S."/>
            <person name="Cheng J.F."/>
            <person name="Tapia R."/>
            <person name="Han C."/>
            <person name="Goodwin L."/>
            <person name="Pitluck S."/>
            <person name="Liolios K."/>
            <person name="Pagani I."/>
            <person name="Mavromatis K."/>
            <person name="Mikhailova N."/>
            <person name="Huntemann M."/>
            <person name="Chen A."/>
            <person name="Palaniappan K."/>
            <person name="Land M."/>
            <person name="Hauser L."/>
            <person name="Detter J.C."/>
            <person name="Brambilla E.M."/>
            <person name="Rohde M."/>
            <person name="Goker M."/>
            <person name="Woyke T."/>
            <person name="Bristow J."/>
            <person name="Eisen J.A."/>
            <person name="Markowitz V."/>
            <person name="Hugenholtz P."/>
            <person name="Kyrpides N.C."/>
            <person name="Klenk H.P."/>
            <person name="Ivanova N."/>
        </authorList>
    </citation>
    <scope>NUCLEOTIDE SEQUENCE [LARGE SCALE GENOMIC DNA]</scope>
    <source>
        <strain evidence="2">DSM 17128</strain>
    </source>
</reference>
<dbReference type="HOGENOM" id="CLU_3237694_0_0_10"/>
<accession>F8NAQ1</accession>
<keyword evidence="2" id="KW-1185">Reference proteome</keyword>
<name>F8NAQ1_9BACT</name>
<sequence length="43" mass="4986">MTRKLSTITSAKLTILSEITKGKVGKAERQRKMVEKMSFHHHF</sequence>
<dbReference type="Proteomes" id="UP000002772">
    <property type="component" value="Unassembled WGS sequence"/>
</dbReference>
<gene>
    <name evidence="1" type="ORF">Premu_0369</name>
</gene>